<dbReference type="Ensembl" id="ENSNMLT00000039330.1">
    <property type="protein sequence ID" value="ENSNMLP00000035312.1"/>
    <property type="gene ID" value="ENSNMLG00000021915.1"/>
</dbReference>
<dbReference type="GO" id="GO:0005737">
    <property type="term" value="C:cytoplasm"/>
    <property type="evidence" value="ECO:0007669"/>
    <property type="project" value="UniProtKB-ARBA"/>
</dbReference>
<dbReference type="PANTHER" id="PTHR14098">
    <property type="entry name" value="SH2 DOMAIN CONTAINING PROTEIN"/>
    <property type="match status" value="1"/>
</dbReference>
<reference evidence="4" key="2">
    <citation type="submission" date="2025-09" db="UniProtKB">
        <authorList>
            <consortium name="Ensembl"/>
        </authorList>
    </citation>
    <scope>IDENTIFICATION</scope>
</reference>
<protein>
    <recommendedName>
        <fullName evidence="3">SH2 domain-containing protein</fullName>
    </recommendedName>
</protein>
<dbReference type="FunFam" id="3.30.505.10:FF:000016">
    <property type="entry name" value="B-cell linker protein isoform 2"/>
    <property type="match status" value="1"/>
</dbReference>
<keyword evidence="5" id="KW-1185">Reference proteome</keyword>
<accession>A0A8C6UMW3</accession>
<organism evidence="4 5">
    <name type="scientific">Neogobius melanostomus</name>
    <name type="common">round goby</name>
    <dbReference type="NCBI Taxonomy" id="47308"/>
    <lineage>
        <taxon>Eukaryota</taxon>
        <taxon>Metazoa</taxon>
        <taxon>Chordata</taxon>
        <taxon>Craniata</taxon>
        <taxon>Vertebrata</taxon>
        <taxon>Euteleostomi</taxon>
        <taxon>Actinopterygii</taxon>
        <taxon>Neopterygii</taxon>
        <taxon>Teleostei</taxon>
        <taxon>Neoteleostei</taxon>
        <taxon>Acanthomorphata</taxon>
        <taxon>Gobiaria</taxon>
        <taxon>Gobiiformes</taxon>
        <taxon>Gobioidei</taxon>
        <taxon>Gobiidae</taxon>
        <taxon>Benthophilinae</taxon>
        <taxon>Neogobiini</taxon>
        <taxon>Neogobius</taxon>
    </lineage>
</organism>
<dbReference type="Gene3D" id="3.30.505.10">
    <property type="entry name" value="SH2 domain"/>
    <property type="match status" value="1"/>
</dbReference>
<dbReference type="AlphaFoldDB" id="A0A8C6UMW3"/>
<dbReference type="SMART" id="SM00252">
    <property type="entry name" value="SH2"/>
    <property type="match status" value="1"/>
</dbReference>
<feature type="domain" description="SH2" evidence="3">
    <location>
        <begin position="12"/>
        <end position="96"/>
    </location>
</feature>
<dbReference type="PANTHER" id="PTHR14098:SF2">
    <property type="entry name" value="CYTOKINE-DEPENDENT HEMATOPOIETIC CELL LINKER"/>
    <property type="match status" value="1"/>
</dbReference>
<dbReference type="PROSITE" id="PS50001">
    <property type="entry name" value="SH2"/>
    <property type="match status" value="1"/>
</dbReference>
<dbReference type="Pfam" id="PF00017">
    <property type="entry name" value="SH2"/>
    <property type="match status" value="1"/>
</dbReference>
<keyword evidence="1 2" id="KW-0727">SH2 domain</keyword>
<evidence type="ECO:0000259" key="3">
    <source>
        <dbReference type="PROSITE" id="PS50001"/>
    </source>
</evidence>
<dbReference type="InterPro" id="IPR000980">
    <property type="entry name" value="SH2"/>
</dbReference>
<dbReference type="SUPFAM" id="SSF55550">
    <property type="entry name" value="SH2 domain"/>
    <property type="match status" value="1"/>
</dbReference>
<dbReference type="InterPro" id="IPR036860">
    <property type="entry name" value="SH2_dom_sf"/>
</dbReference>
<sequence>MEKQQTYWGDDWYIGPCSRTDAEHALHLANKDGAFLVRDCSLNSNSEPLVLSVYHEKIVYNVKIRFIEDCGKYALGTGQRSNEMFDSVTDIIKFHSIFPIVLISGKISPGASVQRTVCSCVHCQREMLKNYYSEMQHSLLVSHMIMTTPLAMPLLIMAHVHGFLLLECDPWTGGGGGNDIGGKVGEVSCPKNISVCTCGR</sequence>
<dbReference type="Proteomes" id="UP000694523">
    <property type="component" value="Unplaced"/>
</dbReference>
<proteinExistence type="predicted"/>
<evidence type="ECO:0000256" key="2">
    <source>
        <dbReference type="PROSITE-ProRule" id="PRU00191"/>
    </source>
</evidence>
<evidence type="ECO:0000256" key="1">
    <source>
        <dbReference type="ARBA" id="ARBA00022999"/>
    </source>
</evidence>
<dbReference type="InterPro" id="IPR051751">
    <property type="entry name" value="Immunoreceptor_sig_adapters"/>
</dbReference>
<dbReference type="GO" id="GO:0007169">
    <property type="term" value="P:cell surface receptor protein tyrosine kinase signaling pathway"/>
    <property type="evidence" value="ECO:0007669"/>
    <property type="project" value="TreeGrafter"/>
</dbReference>
<name>A0A8C6UMW3_9GOBI</name>
<evidence type="ECO:0000313" key="4">
    <source>
        <dbReference type="Ensembl" id="ENSNMLP00000035312.1"/>
    </source>
</evidence>
<dbReference type="GO" id="GO:0035556">
    <property type="term" value="P:intracellular signal transduction"/>
    <property type="evidence" value="ECO:0007669"/>
    <property type="project" value="TreeGrafter"/>
</dbReference>
<evidence type="ECO:0000313" key="5">
    <source>
        <dbReference type="Proteomes" id="UP000694523"/>
    </source>
</evidence>
<reference evidence="4" key="1">
    <citation type="submission" date="2025-08" db="UniProtKB">
        <authorList>
            <consortium name="Ensembl"/>
        </authorList>
    </citation>
    <scope>IDENTIFICATION</scope>
</reference>